<dbReference type="GO" id="GO:0004383">
    <property type="term" value="F:guanylate cyclase activity"/>
    <property type="evidence" value="ECO:0007669"/>
    <property type="project" value="TreeGrafter"/>
</dbReference>
<organism evidence="4 6">
    <name type="scientific">Didymodactylos carnosus</name>
    <dbReference type="NCBI Taxonomy" id="1234261"/>
    <lineage>
        <taxon>Eukaryota</taxon>
        <taxon>Metazoa</taxon>
        <taxon>Spiralia</taxon>
        <taxon>Gnathifera</taxon>
        <taxon>Rotifera</taxon>
        <taxon>Eurotatoria</taxon>
        <taxon>Bdelloidea</taxon>
        <taxon>Philodinida</taxon>
        <taxon>Philodinidae</taxon>
        <taxon>Didymodactylos</taxon>
    </lineage>
</organism>
<gene>
    <name evidence="4" type="ORF">GPM918_LOCUS36509</name>
    <name evidence="5" type="ORF">SRO942_LOCUS37250</name>
</gene>
<dbReference type="AlphaFoldDB" id="A0A815T0T2"/>
<evidence type="ECO:0000313" key="6">
    <source>
        <dbReference type="Proteomes" id="UP000663829"/>
    </source>
</evidence>
<feature type="compositionally biased region" description="Polar residues" evidence="2">
    <location>
        <begin position="323"/>
        <end position="333"/>
    </location>
</feature>
<evidence type="ECO:0000256" key="1">
    <source>
        <dbReference type="ARBA" id="ARBA00023239"/>
    </source>
</evidence>
<dbReference type="PANTHER" id="PTHR45655:SF5">
    <property type="entry name" value="SOLUBLE GUANYLATE CYCLASE 89DA-RELATED"/>
    <property type="match status" value="1"/>
</dbReference>
<keyword evidence="6" id="KW-1185">Reference proteome</keyword>
<reference evidence="4" key="1">
    <citation type="submission" date="2021-02" db="EMBL/GenBank/DDBJ databases">
        <authorList>
            <person name="Nowell W R."/>
        </authorList>
    </citation>
    <scope>NUCLEOTIDE SEQUENCE</scope>
</reference>
<dbReference type="InterPro" id="IPR029787">
    <property type="entry name" value="Nucleotide_cyclase"/>
</dbReference>
<keyword evidence="1" id="KW-0456">Lyase</keyword>
<dbReference type="PROSITE" id="PS50125">
    <property type="entry name" value="GUANYLATE_CYCLASE_2"/>
    <property type="match status" value="1"/>
</dbReference>
<feature type="non-terminal residue" evidence="4">
    <location>
        <position position="1"/>
    </location>
</feature>
<dbReference type="SMART" id="SM00044">
    <property type="entry name" value="CYCc"/>
    <property type="match status" value="1"/>
</dbReference>
<feature type="non-terminal residue" evidence="4">
    <location>
        <position position="361"/>
    </location>
</feature>
<dbReference type="EMBL" id="CAJOBC010087652">
    <property type="protein sequence ID" value="CAF4359266.1"/>
    <property type="molecule type" value="Genomic_DNA"/>
</dbReference>
<dbReference type="InterPro" id="IPR001054">
    <property type="entry name" value="A/G_cyclase"/>
</dbReference>
<sequence>QHAWITKLQSSKTELQEFRRKSKRLLYSIMPRHIAHMLQEGIQPNSICESHKLITIMFAYSMDFKEVIQKLDPTEIVECMNQMVNVFDKCTEKFNVFKVETKADASYMIVAGFQDRPMNHHRKNSQASVATTINSATADDITLNAKNPLNLNQAEVIAGLALDLLKHSRKIINPITKAPFRVKFGLHSGGAVGGIVGHKNFQYCLFGDTVNTASRVTTTGDVGKIHVSDTSYHLLKSSQYFELAFRGRTEMKGKEVMTTYWLTGAKPAYLNQVEALNELSETNESSAATVFQQTMYQLSTLPDAKKEETQENSLEENTKNSDNKNATGEQQSPARRLSKNVLNTLASSTLSDQCPFSGMKT</sequence>
<dbReference type="OrthoDB" id="1890790at2759"/>
<dbReference type="GO" id="GO:0008074">
    <property type="term" value="C:guanylate cyclase complex, soluble"/>
    <property type="evidence" value="ECO:0007669"/>
    <property type="project" value="TreeGrafter"/>
</dbReference>
<dbReference type="CDD" id="cd07302">
    <property type="entry name" value="CHD"/>
    <property type="match status" value="1"/>
</dbReference>
<dbReference type="PANTHER" id="PTHR45655">
    <property type="entry name" value="GUANYLATE CYCLASE SOLUBLE SUBUNIT BETA-2"/>
    <property type="match status" value="1"/>
</dbReference>
<evidence type="ECO:0000313" key="4">
    <source>
        <dbReference type="EMBL" id="CAF1496935.1"/>
    </source>
</evidence>
<dbReference type="SUPFAM" id="SSF55073">
    <property type="entry name" value="Nucleotide cyclase"/>
    <property type="match status" value="1"/>
</dbReference>
<protein>
    <recommendedName>
        <fullName evidence="3">Guanylate cyclase domain-containing protein</fullName>
    </recommendedName>
</protein>
<dbReference type="Proteomes" id="UP000681722">
    <property type="component" value="Unassembled WGS sequence"/>
</dbReference>
<dbReference type="Gene3D" id="3.30.70.1230">
    <property type="entry name" value="Nucleotide cyclase"/>
    <property type="match status" value="1"/>
</dbReference>
<evidence type="ECO:0000313" key="5">
    <source>
        <dbReference type="EMBL" id="CAF4359266.1"/>
    </source>
</evidence>
<evidence type="ECO:0000256" key="2">
    <source>
        <dbReference type="SAM" id="MobiDB-lite"/>
    </source>
</evidence>
<dbReference type="EMBL" id="CAJNOQ010022145">
    <property type="protein sequence ID" value="CAF1496935.1"/>
    <property type="molecule type" value="Genomic_DNA"/>
</dbReference>
<dbReference type="GO" id="GO:0070482">
    <property type="term" value="P:response to oxygen levels"/>
    <property type="evidence" value="ECO:0007669"/>
    <property type="project" value="TreeGrafter"/>
</dbReference>
<comment type="caution">
    <text evidence="4">The sequence shown here is derived from an EMBL/GenBank/DDBJ whole genome shotgun (WGS) entry which is preliminary data.</text>
</comment>
<name>A0A815T0T2_9BILA</name>
<evidence type="ECO:0000259" key="3">
    <source>
        <dbReference type="PROSITE" id="PS50125"/>
    </source>
</evidence>
<proteinExistence type="predicted"/>
<feature type="domain" description="Guanylate cyclase" evidence="3">
    <location>
        <begin position="55"/>
        <end position="217"/>
    </location>
</feature>
<dbReference type="Pfam" id="PF00211">
    <property type="entry name" value="Guanylate_cyc"/>
    <property type="match status" value="1"/>
</dbReference>
<dbReference type="Proteomes" id="UP000663829">
    <property type="component" value="Unassembled WGS sequence"/>
</dbReference>
<accession>A0A815T0T2</accession>
<feature type="region of interest" description="Disordered" evidence="2">
    <location>
        <begin position="301"/>
        <end position="344"/>
    </location>
</feature>
<dbReference type="GO" id="GO:0019934">
    <property type="term" value="P:cGMP-mediated signaling"/>
    <property type="evidence" value="ECO:0007669"/>
    <property type="project" value="TreeGrafter"/>
</dbReference>